<name>A0ABS3D226_9ALTE</name>
<feature type="non-terminal residue" evidence="1">
    <location>
        <position position="1"/>
    </location>
</feature>
<comment type="caution">
    <text evidence="1">The sequence shown here is derived from an EMBL/GenBank/DDBJ whole genome shotgun (WGS) entry which is preliminary data.</text>
</comment>
<keyword evidence="2" id="KW-1185">Reference proteome</keyword>
<reference evidence="1 2" key="1">
    <citation type="submission" date="2021-03" db="EMBL/GenBank/DDBJ databases">
        <title>novel species isolated from a fishpond in China.</title>
        <authorList>
            <person name="Lu H."/>
            <person name="Cai Z."/>
        </authorList>
    </citation>
    <scope>NUCLEOTIDE SEQUENCE [LARGE SCALE GENOMIC DNA]</scope>
    <source>
        <strain evidence="1 2">Y57</strain>
    </source>
</reference>
<proteinExistence type="predicted"/>
<evidence type="ECO:0000313" key="1">
    <source>
        <dbReference type="EMBL" id="MBN7822686.1"/>
    </source>
</evidence>
<protein>
    <recommendedName>
        <fullName evidence="3">Tip attachment protein J domain-containing protein</fullName>
    </recommendedName>
</protein>
<dbReference type="EMBL" id="JAFKCS010000141">
    <property type="protein sequence ID" value="MBN7822686.1"/>
    <property type="molecule type" value="Genomic_DNA"/>
</dbReference>
<sequence length="186" mass="19969">RVAALQTLLRGGAVQLLDAHRGTTLSWQTPTDLALGVDLVHTVRIEDKALAQGKCRRIQDRFDLGAGTAITTISVAISRGGGDGDALVTPARPDTSLPPITGAAILATQLGGRLNDPITGVPIPPYDDTRLGFSGNWDVADDLTAEQFPRRFKVESTEISETYRDERIGEASVHYRVAIPTDLLEL</sequence>
<organism evidence="1 2">
    <name type="scientific">Bowmanella yangjiangensis</name>
    <dbReference type="NCBI Taxonomy" id="2811230"/>
    <lineage>
        <taxon>Bacteria</taxon>
        <taxon>Pseudomonadati</taxon>
        <taxon>Pseudomonadota</taxon>
        <taxon>Gammaproteobacteria</taxon>
        <taxon>Alteromonadales</taxon>
        <taxon>Alteromonadaceae</taxon>
        <taxon>Bowmanella</taxon>
    </lineage>
</organism>
<accession>A0ABS3D226</accession>
<dbReference type="Proteomes" id="UP000663992">
    <property type="component" value="Unassembled WGS sequence"/>
</dbReference>
<gene>
    <name evidence="1" type="ORF">J0A65_22680</name>
</gene>
<evidence type="ECO:0000313" key="2">
    <source>
        <dbReference type="Proteomes" id="UP000663992"/>
    </source>
</evidence>
<dbReference type="RefSeq" id="WP_206596573.1">
    <property type="nucleotide sequence ID" value="NZ_JAFKCS010000141.1"/>
</dbReference>
<evidence type="ECO:0008006" key="3">
    <source>
        <dbReference type="Google" id="ProtNLM"/>
    </source>
</evidence>